<dbReference type="EC" id="6.2.1.22" evidence="3"/>
<dbReference type="GO" id="GO:0005524">
    <property type="term" value="F:ATP binding"/>
    <property type="evidence" value="ECO:0007669"/>
    <property type="project" value="UniProtKB-UniRule"/>
</dbReference>
<dbReference type="InterPro" id="IPR014729">
    <property type="entry name" value="Rossmann-like_a/b/a_fold"/>
</dbReference>
<dbReference type="InterPro" id="IPR005216">
    <property type="entry name" value="Citrate_lyase_ligase"/>
</dbReference>
<dbReference type="RefSeq" id="WP_230869383.1">
    <property type="nucleotide sequence ID" value="NZ_CP046640.1"/>
</dbReference>
<organism evidence="5 6">
    <name type="scientific">Iocasia fonsfrigidae</name>
    <dbReference type="NCBI Taxonomy" id="2682810"/>
    <lineage>
        <taxon>Bacteria</taxon>
        <taxon>Bacillati</taxon>
        <taxon>Bacillota</taxon>
        <taxon>Clostridia</taxon>
        <taxon>Halanaerobiales</taxon>
        <taxon>Halanaerobiaceae</taxon>
        <taxon>Iocasia</taxon>
    </lineage>
</organism>
<reference evidence="5" key="1">
    <citation type="submission" date="2019-12" db="EMBL/GenBank/DDBJ databases">
        <authorList>
            <person name="zhang j."/>
            <person name="sun C.M."/>
        </authorList>
    </citation>
    <scope>NUCLEOTIDE SEQUENCE</scope>
    <source>
        <strain evidence="5">NS-1</strain>
    </source>
</reference>
<dbReference type="Gene3D" id="3.40.50.620">
    <property type="entry name" value="HUPs"/>
    <property type="match status" value="1"/>
</dbReference>
<dbReference type="InterPro" id="IPR016181">
    <property type="entry name" value="Acyl_CoA_acyltransferase"/>
</dbReference>
<gene>
    <name evidence="5" type="primary">citC</name>
    <name evidence="5" type="ORF">GM661_07085</name>
</gene>
<dbReference type="SMART" id="SM00764">
    <property type="entry name" value="Citrate_ly_lig"/>
    <property type="match status" value="1"/>
</dbReference>
<dbReference type="InterPro" id="IPR013166">
    <property type="entry name" value="Citrate_lyase_ligase_C"/>
</dbReference>
<comment type="catalytic activity">
    <reaction evidence="3">
        <text>holo-[citrate lyase ACP] + acetate + ATP = acetyl-[citrate lyase ACP] + AMP + diphosphate</text>
        <dbReference type="Rhea" id="RHEA:23788"/>
        <dbReference type="Rhea" id="RHEA-COMP:10158"/>
        <dbReference type="Rhea" id="RHEA-COMP:13710"/>
        <dbReference type="ChEBI" id="CHEBI:30089"/>
        <dbReference type="ChEBI" id="CHEBI:30616"/>
        <dbReference type="ChEBI" id="CHEBI:33019"/>
        <dbReference type="ChEBI" id="CHEBI:82683"/>
        <dbReference type="ChEBI" id="CHEBI:137976"/>
        <dbReference type="ChEBI" id="CHEBI:456215"/>
        <dbReference type="EC" id="6.2.1.22"/>
    </reaction>
</comment>
<evidence type="ECO:0000256" key="1">
    <source>
        <dbReference type="ARBA" id="ARBA00022741"/>
    </source>
</evidence>
<dbReference type="EMBL" id="CP046640">
    <property type="protein sequence ID" value="QTL97767.1"/>
    <property type="molecule type" value="Genomic_DNA"/>
</dbReference>
<evidence type="ECO:0000256" key="2">
    <source>
        <dbReference type="ARBA" id="ARBA00022840"/>
    </source>
</evidence>
<dbReference type="SUPFAM" id="SSF55729">
    <property type="entry name" value="Acyl-CoA N-acyltransferases (Nat)"/>
    <property type="match status" value="1"/>
</dbReference>
<name>A0A8A7KFV2_9FIRM</name>
<dbReference type="NCBIfam" id="TIGR00124">
    <property type="entry name" value="cit_ly_ligase"/>
    <property type="match status" value="1"/>
</dbReference>
<proteinExistence type="predicted"/>
<feature type="domain" description="N-acetyltransferase" evidence="4">
    <location>
        <begin position="1"/>
        <end position="129"/>
    </location>
</feature>
<dbReference type="GO" id="GO:0016747">
    <property type="term" value="F:acyltransferase activity, transferring groups other than amino-acyl groups"/>
    <property type="evidence" value="ECO:0007669"/>
    <property type="project" value="InterPro"/>
</dbReference>
<dbReference type="AlphaFoldDB" id="A0A8A7KFV2"/>
<dbReference type="PIRSF" id="PIRSF005751">
    <property type="entry name" value="Acet_citr_lig"/>
    <property type="match status" value="1"/>
</dbReference>
<evidence type="ECO:0000259" key="4">
    <source>
        <dbReference type="PROSITE" id="PS51186"/>
    </source>
</evidence>
<comment type="function">
    <text evidence="3">Acetylation of prosthetic group (2-(5''-phosphoribosyl)-3'-dephosphocoenzyme-A) of the gamma subunit of citrate lyase.</text>
</comment>
<dbReference type="Gene3D" id="3.40.630.30">
    <property type="match status" value="1"/>
</dbReference>
<keyword evidence="1 3" id="KW-0547">Nucleotide-binding</keyword>
<dbReference type="InterPro" id="IPR000182">
    <property type="entry name" value="GNAT_dom"/>
</dbReference>
<evidence type="ECO:0000313" key="5">
    <source>
        <dbReference type="EMBL" id="QTL97767.1"/>
    </source>
</evidence>
<keyword evidence="2 3" id="KW-0067">ATP-binding</keyword>
<keyword evidence="6" id="KW-1185">Reference proteome</keyword>
<dbReference type="PANTHER" id="PTHR40599:SF1">
    <property type="entry name" value="[CITRATE [PRO-3S]-LYASE] LIGASE"/>
    <property type="match status" value="1"/>
</dbReference>
<dbReference type="SUPFAM" id="SSF52374">
    <property type="entry name" value="Nucleotidylyl transferase"/>
    <property type="match status" value="1"/>
</dbReference>
<dbReference type="Proteomes" id="UP000665020">
    <property type="component" value="Chromosome"/>
</dbReference>
<keyword evidence="3 5" id="KW-0436">Ligase</keyword>
<sequence length="345" mass="39600">MDTEQIREKIVHLNSKAEKNQVIKFLKQQNLKFDKDIEYTVALFDPQKMIGTGSFSGKILKCIAIAPEYKSLGLANKIITLLLQEEFRRGNIHLFLYTKPENKRLFSELGFYKISELNSRIVLMENKAAGIKDYLTEIVQYKRDTGIVSTIVMNCNPFTLGHQYLVEYAASRSDQLHIFIVWEDKSIFPPELRYQLVKEGVKHLSNVIVHKGRDYIISAATFPSYFIKTYQEVVETQAALDLKIFSDHIIPALGISKRFVGEEPFCPVTRTYNKIMKKILPEKGVEVVEVSRLSIGRDIVSASKVREYIGQGEFLKVKKLVPETTYNFLISENAKDIIQQLQSGY</sequence>
<accession>A0A8A7KFV2</accession>
<protein>
    <recommendedName>
        <fullName evidence="3">[Citrate [pro-3S]-lyase] ligase</fullName>
        <ecNumber evidence="3">6.2.1.22</ecNumber>
    </recommendedName>
</protein>
<evidence type="ECO:0000313" key="6">
    <source>
        <dbReference type="Proteomes" id="UP000665020"/>
    </source>
</evidence>
<dbReference type="GO" id="GO:0008771">
    <property type="term" value="F:[citrate (pro-3S)-lyase] ligase activity"/>
    <property type="evidence" value="ECO:0007669"/>
    <property type="project" value="UniProtKB-EC"/>
</dbReference>
<dbReference type="KEGG" id="ifn:GM661_07085"/>
<dbReference type="PANTHER" id="PTHR40599">
    <property type="entry name" value="[CITRATE [PRO-3S]-LYASE] LIGASE"/>
    <property type="match status" value="1"/>
</dbReference>
<evidence type="ECO:0000256" key="3">
    <source>
        <dbReference type="PIRNR" id="PIRNR005751"/>
    </source>
</evidence>
<dbReference type="PROSITE" id="PS51186">
    <property type="entry name" value="GNAT"/>
    <property type="match status" value="1"/>
</dbReference>
<dbReference type="Pfam" id="PF08218">
    <property type="entry name" value="Citrate_ly_lig"/>
    <property type="match status" value="1"/>
</dbReference>